<dbReference type="Pfam" id="PF13481">
    <property type="entry name" value="AAA_25"/>
    <property type="match status" value="1"/>
</dbReference>
<organism evidence="2 3">
    <name type="scientific">Geodermatophilus ruber</name>
    <dbReference type="NCBI Taxonomy" id="504800"/>
    <lineage>
        <taxon>Bacteria</taxon>
        <taxon>Bacillati</taxon>
        <taxon>Actinomycetota</taxon>
        <taxon>Actinomycetes</taxon>
        <taxon>Geodermatophilales</taxon>
        <taxon>Geodermatophilaceae</taxon>
        <taxon>Geodermatophilus</taxon>
    </lineage>
</organism>
<dbReference type="Gene3D" id="3.40.50.300">
    <property type="entry name" value="P-loop containing nucleotide triphosphate hydrolases"/>
    <property type="match status" value="1"/>
</dbReference>
<evidence type="ECO:0000256" key="1">
    <source>
        <dbReference type="SAM" id="MobiDB-lite"/>
    </source>
</evidence>
<gene>
    <name evidence="2" type="ORF">SAMN04488085_101270</name>
</gene>
<feature type="compositionally biased region" description="Basic and acidic residues" evidence="1">
    <location>
        <begin position="1"/>
        <end position="10"/>
    </location>
</feature>
<accession>A0A1I3Z0X7</accession>
<dbReference type="AlphaFoldDB" id="A0A1I3Z0X7"/>
<protein>
    <submittedName>
        <fullName evidence="2">AAA domain-containing protein</fullName>
    </submittedName>
</protein>
<dbReference type="InParanoid" id="A0A1I3Z0X7"/>
<evidence type="ECO:0000313" key="2">
    <source>
        <dbReference type="EMBL" id="SFK37146.1"/>
    </source>
</evidence>
<dbReference type="RefSeq" id="WP_091320209.1">
    <property type="nucleotide sequence ID" value="NZ_FOSW01000001.1"/>
</dbReference>
<dbReference type="InterPro" id="IPR027417">
    <property type="entry name" value="P-loop_NTPase"/>
</dbReference>
<dbReference type="EMBL" id="FOSW01000001">
    <property type="protein sequence ID" value="SFK37146.1"/>
    <property type="molecule type" value="Genomic_DNA"/>
</dbReference>
<dbReference type="SUPFAM" id="SSF52540">
    <property type="entry name" value="P-loop containing nucleoside triphosphate hydrolases"/>
    <property type="match status" value="1"/>
</dbReference>
<reference evidence="2 3" key="1">
    <citation type="submission" date="2016-10" db="EMBL/GenBank/DDBJ databases">
        <authorList>
            <person name="de Groot N.N."/>
        </authorList>
    </citation>
    <scope>NUCLEOTIDE SEQUENCE [LARGE SCALE GENOMIC DNA]</scope>
    <source>
        <strain evidence="2 3">DSM 45317</strain>
    </source>
</reference>
<keyword evidence="3" id="KW-1185">Reference proteome</keyword>
<dbReference type="OrthoDB" id="5125686at2"/>
<proteinExistence type="predicted"/>
<dbReference type="STRING" id="504800.SAMN04488085_101270"/>
<sequence length="349" mass="37441">MTAARAEPRWIQDATADPWADVSPPEHPPDEQPTAATPPRTKPPLGERLLTRGALAQLPEPEPLIDRTIDRRTVAVIAGHFGSLKSFVLQDWAASIATGRPWMGRPVEQGAVLYVAAEGAHGLHPRLTAWEYGWHRDIPDDQLAVLPEPINLLDAQAVAELCQLAAGRSLVVLDTLARCLVGADENSAKDMGIAVDALYRLRDATNGGTIAVAHHTGKDRATIRGSSALEAGVDTVYTTEGDARLMKLSRTKRKDGPREDTLQLRLNPVLDSGVIVSAIAADMNAKARDLMSVFMSAFGATGATKADLRNVASMPSATFHRSLNELVEAGALIDTGTDARPFYIQGDTQ</sequence>
<dbReference type="Proteomes" id="UP000199152">
    <property type="component" value="Unassembled WGS sequence"/>
</dbReference>
<name>A0A1I3Z0X7_9ACTN</name>
<evidence type="ECO:0000313" key="3">
    <source>
        <dbReference type="Proteomes" id="UP000199152"/>
    </source>
</evidence>
<feature type="region of interest" description="Disordered" evidence="1">
    <location>
        <begin position="1"/>
        <end position="46"/>
    </location>
</feature>